<feature type="domain" description="Double zinc ribbon" evidence="3">
    <location>
        <begin position="17"/>
        <end position="75"/>
    </location>
</feature>
<organism evidence="4 5">
    <name type="scientific">Pacificimonas flava</name>
    <dbReference type="NCBI Taxonomy" id="1234595"/>
    <lineage>
        <taxon>Bacteria</taxon>
        <taxon>Pseudomonadati</taxon>
        <taxon>Pseudomonadota</taxon>
        <taxon>Alphaproteobacteria</taxon>
        <taxon>Sphingomonadales</taxon>
        <taxon>Sphingosinicellaceae</taxon>
        <taxon>Pacificimonas</taxon>
    </lineage>
</organism>
<dbReference type="InterPro" id="IPR051910">
    <property type="entry name" value="ComF/GntX_DNA_util-trans"/>
</dbReference>
<gene>
    <name evidence="4" type="ORF">B5C34_06665</name>
</gene>
<evidence type="ECO:0000313" key="4">
    <source>
        <dbReference type="EMBL" id="OWV34666.1"/>
    </source>
</evidence>
<evidence type="ECO:0000256" key="1">
    <source>
        <dbReference type="ARBA" id="ARBA00008007"/>
    </source>
</evidence>
<dbReference type="PANTHER" id="PTHR47505:SF1">
    <property type="entry name" value="DNA UTILIZATION PROTEIN YHGH"/>
    <property type="match status" value="1"/>
</dbReference>
<keyword evidence="5" id="KW-1185">Reference proteome</keyword>
<dbReference type="SUPFAM" id="SSF53271">
    <property type="entry name" value="PRTase-like"/>
    <property type="match status" value="1"/>
</dbReference>
<dbReference type="AlphaFoldDB" id="A0A219B966"/>
<name>A0A219B966_9SPHN</name>
<dbReference type="Proteomes" id="UP000198462">
    <property type="component" value="Unassembled WGS sequence"/>
</dbReference>
<evidence type="ECO:0008006" key="6">
    <source>
        <dbReference type="Google" id="ProtNLM"/>
    </source>
</evidence>
<dbReference type="EMBL" id="NFZT01000001">
    <property type="protein sequence ID" value="OWV34666.1"/>
    <property type="molecule type" value="Genomic_DNA"/>
</dbReference>
<dbReference type="OrthoDB" id="9779910at2"/>
<dbReference type="Pfam" id="PF18912">
    <property type="entry name" value="DZR_2"/>
    <property type="match status" value="1"/>
</dbReference>
<dbReference type="RefSeq" id="WP_088713371.1">
    <property type="nucleotide sequence ID" value="NZ_NFZT01000001.1"/>
</dbReference>
<accession>A0A219B966</accession>
<evidence type="ECO:0000313" key="5">
    <source>
        <dbReference type="Proteomes" id="UP000198462"/>
    </source>
</evidence>
<reference evidence="5" key="1">
    <citation type="submission" date="2017-05" db="EMBL/GenBank/DDBJ databases">
        <authorList>
            <person name="Lin X."/>
        </authorList>
    </citation>
    <scope>NUCLEOTIDE SEQUENCE [LARGE SCALE GENOMIC DNA]</scope>
    <source>
        <strain evidence="5">JLT2012</strain>
    </source>
</reference>
<dbReference type="InterPro" id="IPR044005">
    <property type="entry name" value="DZR_2"/>
</dbReference>
<evidence type="ECO:0000259" key="2">
    <source>
        <dbReference type="Pfam" id="PF00156"/>
    </source>
</evidence>
<dbReference type="InterPro" id="IPR000836">
    <property type="entry name" value="PRTase_dom"/>
</dbReference>
<comment type="caution">
    <text evidence="4">The sequence shown here is derived from an EMBL/GenBank/DDBJ whole genome shotgun (WGS) entry which is preliminary data.</text>
</comment>
<protein>
    <recommendedName>
        <fullName evidence="6">ComF family protein</fullName>
    </recommendedName>
</protein>
<dbReference type="Gene3D" id="3.40.50.2020">
    <property type="match status" value="1"/>
</dbReference>
<proteinExistence type="inferred from homology"/>
<dbReference type="CDD" id="cd06223">
    <property type="entry name" value="PRTases_typeI"/>
    <property type="match status" value="1"/>
</dbReference>
<dbReference type="PANTHER" id="PTHR47505">
    <property type="entry name" value="DNA UTILIZATION PROTEIN YHGH"/>
    <property type="match status" value="1"/>
</dbReference>
<dbReference type="Pfam" id="PF00156">
    <property type="entry name" value="Pribosyltran"/>
    <property type="match status" value="1"/>
</dbReference>
<feature type="domain" description="Phosphoribosyltransferase" evidence="2">
    <location>
        <begin position="195"/>
        <end position="239"/>
    </location>
</feature>
<sequence length="246" mass="25947">MKAQEVASRVRRVGAQALDLVLPPRCPACKDIVRDDGRFCGTCWAELRFITPPWCKSCGLPFDVDLGADALCGACSGRAPPYATARAALRYAGAAVPVLLGFKHAGRTQLARVMAAHMTRLLPPGGSDLLVPVPLDRARLRKRGYNQAGLLCRALGKRAGLPVDVEGLVRTKPTHSTAGLSRAGRFRAAEGAFAPKGNRLAGARVLLVDDVMTTGATAEAAARALTRGGAARVDVLTFARALPEDE</sequence>
<comment type="similarity">
    <text evidence="1">Belongs to the ComF/GntX family.</text>
</comment>
<evidence type="ECO:0000259" key="3">
    <source>
        <dbReference type="Pfam" id="PF18912"/>
    </source>
</evidence>
<dbReference type="InterPro" id="IPR029057">
    <property type="entry name" value="PRTase-like"/>
</dbReference>